<evidence type="ECO:0000313" key="2">
    <source>
        <dbReference type="Proteomes" id="UP000654075"/>
    </source>
</evidence>
<dbReference type="EMBL" id="CAJNNV010030310">
    <property type="protein sequence ID" value="CAE8632104.1"/>
    <property type="molecule type" value="Genomic_DNA"/>
</dbReference>
<feature type="non-terminal residue" evidence="1">
    <location>
        <position position="70"/>
    </location>
</feature>
<protein>
    <submittedName>
        <fullName evidence="1">Uncharacterized protein</fullName>
    </submittedName>
</protein>
<name>A0A813H398_POLGL</name>
<feature type="non-terminal residue" evidence="1">
    <location>
        <position position="1"/>
    </location>
</feature>
<keyword evidence="2" id="KW-1185">Reference proteome</keyword>
<proteinExistence type="predicted"/>
<gene>
    <name evidence="1" type="ORF">PGLA1383_LOCUS48087</name>
</gene>
<evidence type="ECO:0000313" key="1">
    <source>
        <dbReference type="EMBL" id="CAE8632104.1"/>
    </source>
</evidence>
<organism evidence="1 2">
    <name type="scientific">Polarella glacialis</name>
    <name type="common">Dinoflagellate</name>
    <dbReference type="NCBI Taxonomy" id="89957"/>
    <lineage>
        <taxon>Eukaryota</taxon>
        <taxon>Sar</taxon>
        <taxon>Alveolata</taxon>
        <taxon>Dinophyceae</taxon>
        <taxon>Suessiales</taxon>
        <taxon>Suessiaceae</taxon>
        <taxon>Polarella</taxon>
    </lineage>
</organism>
<sequence>ALLHAANEERFSRRKQEGRFPKASIAYCLEAEGIEASALEVVAHGWQFGASSTEVRRFAARVAEESTAAR</sequence>
<dbReference type="Proteomes" id="UP000654075">
    <property type="component" value="Unassembled WGS sequence"/>
</dbReference>
<accession>A0A813H398</accession>
<dbReference type="Gene3D" id="3.30.420.40">
    <property type="match status" value="1"/>
</dbReference>
<reference evidence="1" key="1">
    <citation type="submission" date="2021-02" db="EMBL/GenBank/DDBJ databases">
        <authorList>
            <person name="Dougan E. K."/>
            <person name="Rhodes N."/>
            <person name="Thang M."/>
            <person name="Chan C."/>
        </authorList>
    </citation>
    <scope>NUCLEOTIDE SEQUENCE</scope>
</reference>
<dbReference type="AlphaFoldDB" id="A0A813H398"/>
<comment type="caution">
    <text evidence="1">The sequence shown here is derived from an EMBL/GenBank/DDBJ whole genome shotgun (WGS) entry which is preliminary data.</text>
</comment>